<evidence type="ECO:0000256" key="2">
    <source>
        <dbReference type="ARBA" id="ARBA00004651"/>
    </source>
</evidence>
<evidence type="ECO:0000256" key="10">
    <source>
        <dbReference type="ARBA" id="ARBA00022989"/>
    </source>
</evidence>
<dbReference type="PANTHER" id="PTHR35864:SF1">
    <property type="entry name" value="ZINC METALLOPROTEASE YWHC-RELATED"/>
    <property type="match status" value="1"/>
</dbReference>
<keyword evidence="4" id="KW-1003">Cell membrane</keyword>
<evidence type="ECO:0000256" key="13">
    <source>
        <dbReference type="SAM" id="Phobius"/>
    </source>
</evidence>
<keyword evidence="10 13" id="KW-1133">Transmembrane helix</keyword>
<dbReference type="Pfam" id="PF02163">
    <property type="entry name" value="Peptidase_M50"/>
    <property type="match status" value="1"/>
</dbReference>
<evidence type="ECO:0000256" key="3">
    <source>
        <dbReference type="ARBA" id="ARBA00007931"/>
    </source>
</evidence>
<gene>
    <name evidence="15" type="ordered locus">Ocepr_1148</name>
</gene>
<feature type="transmembrane region" description="Helical" evidence="13">
    <location>
        <begin position="135"/>
        <end position="159"/>
    </location>
</feature>
<evidence type="ECO:0000256" key="4">
    <source>
        <dbReference type="ARBA" id="ARBA00022475"/>
    </source>
</evidence>
<dbReference type="InterPro" id="IPR052348">
    <property type="entry name" value="Metallopeptidase_M50B"/>
</dbReference>
<keyword evidence="8" id="KW-0378">Hydrolase</keyword>
<keyword evidence="5" id="KW-0645">Protease</keyword>
<dbReference type="Proteomes" id="UP000008722">
    <property type="component" value="Chromosome"/>
</dbReference>
<reference evidence="15 16" key="2">
    <citation type="journal article" date="2011" name="Stand. Genomic Sci.">
        <title>Complete genome sequence of Oceanithermus profundus type strain (506).</title>
        <authorList>
            <person name="Pati A."/>
            <person name="Zhang X."/>
            <person name="Lapidus A."/>
            <person name="Nolan M."/>
            <person name="Lucas S."/>
            <person name="Del Rio T.G."/>
            <person name="Tice H."/>
            <person name="Cheng J.F."/>
            <person name="Tapia R."/>
            <person name="Han C."/>
            <person name="Goodwin L."/>
            <person name="Pitluck S."/>
            <person name="Liolios K."/>
            <person name="Pagani I."/>
            <person name="Ivanova N."/>
            <person name="Mavromatis K."/>
            <person name="Chen A."/>
            <person name="Palaniappan K."/>
            <person name="Hauser L."/>
            <person name="Jeffries C.D."/>
            <person name="Brambilla E.M."/>
            <person name="Rohl A."/>
            <person name="Mwirichia R."/>
            <person name="Rohde M."/>
            <person name="Tindall B.J."/>
            <person name="Sikorski J."/>
            <person name="Wirth R."/>
            <person name="Goker M."/>
            <person name="Woyke T."/>
            <person name="Detter J.C."/>
            <person name="Bristow J."/>
            <person name="Eisen J.A."/>
            <person name="Markowitz V."/>
            <person name="Hugenholtz P."/>
            <person name="Kyrpides N.C."/>
            <person name="Klenk H.P."/>
            <person name="Land M."/>
        </authorList>
    </citation>
    <scope>NUCLEOTIDE SEQUENCE [LARGE SCALE GENOMIC DNA]</scope>
    <source>
        <strain evidence="16">DSM 14977 / NBRC 100410 / VKM B-2274 / 506</strain>
    </source>
</reference>
<dbReference type="GO" id="GO:0005886">
    <property type="term" value="C:plasma membrane"/>
    <property type="evidence" value="ECO:0007669"/>
    <property type="project" value="UniProtKB-SubCell"/>
</dbReference>
<keyword evidence="7" id="KW-0479">Metal-binding</keyword>
<evidence type="ECO:0000259" key="14">
    <source>
        <dbReference type="Pfam" id="PF02163"/>
    </source>
</evidence>
<keyword evidence="16" id="KW-1185">Reference proteome</keyword>
<dbReference type="OrthoDB" id="9800627at2"/>
<organism evidence="15 16">
    <name type="scientific">Oceanithermus profundus (strain DSM 14977 / NBRC 100410 / VKM B-2274 / 506)</name>
    <dbReference type="NCBI Taxonomy" id="670487"/>
    <lineage>
        <taxon>Bacteria</taxon>
        <taxon>Thermotogati</taxon>
        <taxon>Deinococcota</taxon>
        <taxon>Deinococci</taxon>
        <taxon>Thermales</taxon>
        <taxon>Thermaceae</taxon>
        <taxon>Oceanithermus</taxon>
    </lineage>
</organism>
<name>E4U8C4_OCEP5</name>
<dbReference type="InterPro" id="IPR044537">
    <property type="entry name" value="Rip2-like"/>
</dbReference>
<dbReference type="PANTHER" id="PTHR35864">
    <property type="entry name" value="ZINC METALLOPROTEASE MJ0611-RELATED"/>
    <property type="match status" value="1"/>
</dbReference>
<feature type="transmembrane region" description="Helical" evidence="13">
    <location>
        <begin position="88"/>
        <end position="115"/>
    </location>
</feature>
<keyword evidence="9" id="KW-0862">Zinc</keyword>
<keyword evidence="11" id="KW-0482">Metalloprotease</keyword>
<feature type="transmembrane region" description="Helical" evidence="13">
    <location>
        <begin position="12"/>
        <end position="39"/>
    </location>
</feature>
<dbReference type="GO" id="GO:0046872">
    <property type="term" value="F:metal ion binding"/>
    <property type="evidence" value="ECO:0007669"/>
    <property type="project" value="UniProtKB-KW"/>
</dbReference>
<dbReference type="KEGG" id="opr:Ocepr_1148"/>
<dbReference type="CDD" id="cd06158">
    <property type="entry name" value="S2P-M50_like_1"/>
    <property type="match status" value="1"/>
</dbReference>
<sequence precursor="true">MLIQLLAQDPLAFVVLVTVLTFSLVLHELGHGVAAYLFGDDTARRMGRLTLNPLKHLDPMGVLLLLFVGVGWAKPVPIDTTRLRPYRAGLFAVSIAGIVINLTLAALFGFLLYALKEAQPQAVYFALVERQPAGWAGLLSLVAFYAGLINLILALFNLVPVPPLDGSRILMALVPVRYHPLIWQLDRYALYTFVLIIADMQLNGPISRMLDWAQGLYFHAIFG</sequence>
<comment type="subcellular location">
    <subcellularLocation>
        <location evidence="2">Cell membrane</location>
        <topology evidence="2">Multi-pass membrane protein</topology>
    </subcellularLocation>
</comment>
<protein>
    <submittedName>
        <fullName evidence="15">Peptidase M50</fullName>
    </submittedName>
</protein>
<dbReference type="STRING" id="670487.Ocepr_1148"/>
<keyword evidence="12 13" id="KW-0472">Membrane</keyword>
<evidence type="ECO:0000256" key="11">
    <source>
        <dbReference type="ARBA" id="ARBA00023049"/>
    </source>
</evidence>
<feature type="transmembrane region" description="Helical" evidence="13">
    <location>
        <begin position="59"/>
        <end position="76"/>
    </location>
</feature>
<evidence type="ECO:0000256" key="6">
    <source>
        <dbReference type="ARBA" id="ARBA00022692"/>
    </source>
</evidence>
<keyword evidence="6 13" id="KW-0812">Transmembrane</keyword>
<evidence type="ECO:0000256" key="12">
    <source>
        <dbReference type="ARBA" id="ARBA00023136"/>
    </source>
</evidence>
<reference evidence="16" key="1">
    <citation type="submission" date="2010-11" db="EMBL/GenBank/DDBJ databases">
        <title>The complete sequence of chromosome of Oceanithermus profundus DSM 14977.</title>
        <authorList>
            <consortium name="US DOE Joint Genome Institute (JGI-PGF)"/>
            <person name="Lucas S."/>
            <person name="Copeland A."/>
            <person name="Lapidus A."/>
            <person name="Bruce D."/>
            <person name="Goodwin L."/>
            <person name="Pitluck S."/>
            <person name="Kyrpides N."/>
            <person name="Mavromatis K."/>
            <person name="Pagani I."/>
            <person name="Ivanova N."/>
            <person name="Zhang X."/>
            <person name="Brettin T."/>
            <person name="Detter J.C."/>
            <person name="Tapia R."/>
            <person name="Han C."/>
            <person name="Land M."/>
            <person name="Hauser L."/>
            <person name="Markowitz V."/>
            <person name="Cheng J.-F."/>
            <person name="Hugenholtz P."/>
            <person name="Woyke T."/>
            <person name="Wu D."/>
            <person name="Tindall B."/>
            <person name="Faehnrich R."/>
            <person name="Brambilla E."/>
            <person name="Klenk H.-P."/>
            <person name="Eisen J.A."/>
        </authorList>
    </citation>
    <scope>NUCLEOTIDE SEQUENCE [LARGE SCALE GENOMIC DNA]</scope>
    <source>
        <strain evidence="16">DSM 14977 / NBRC 100410 / VKM B-2274 / 506</strain>
    </source>
</reference>
<dbReference type="RefSeq" id="WP_013457775.1">
    <property type="nucleotide sequence ID" value="NC_014761.1"/>
</dbReference>
<dbReference type="GO" id="GO:0008237">
    <property type="term" value="F:metallopeptidase activity"/>
    <property type="evidence" value="ECO:0007669"/>
    <property type="project" value="UniProtKB-KW"/>
</dbReference>
<comment type="cofactor">
    <cofactor evidence="1">
        <name>Zn(2+)</name>
        <dbReference type="ChEBI" id="CHEBI:29105"/>
    </cofactor>
</comment>
<evidence type="ECO:0000313" key="16">
    <source>
        <dbReference type="Proteomes" id="UP000008722"/>
    </source>
</evidence>
<evidence type="ECO:0000256" key="9">
    <source>
        <dbReference type="ARBA" id="ARBA00022833"/>
    </source>
</evidence>
<evidence type="ECO:0000256" key="1">
    <source>
        <dbReference type="ARBA" id="ARBA00001947"/>
    </source>
</evidence>
<evidence type="ECO:0000313" key="15">
    <source>
        <dbReference type="EMBL" id="ADR36605.1"/>
    </source>
</evidence>
<evidence type="ECO:0000256" key="8">
    <source>
        <dbReference type="ARBA" id="ARBA00022801"/>
    </source>
</evidence>
<evidence type="ECO:0000256" key="7">
    <source>
        <dbReference type="ARBA" id="ARBA00022723"/>
    </source>
</evidence>
<dbReference type="eggNOG" id="COG1994">
    <property type="taxonomic scope" value="Bacteria"/>
</dbReference>
<evidence type="ECO:0000256" key="5">
    <source>
        <dbReference type="ARBA" id="ARBA00022670"/>
    </source>
</evidence>
<comment type="similarity">
    <text evidence="3">Belongs to the peptidase M50B family.</text>
</comment>
<dbReference type="HOGENOM" id="CLU_086979_1_1_0"/>
<feature type="domain" description="Peptidase M50" evidence="14">
    <location>
        <begin position="17"/>
        <end position="196"/>
    </location>
</feature>
<accession>E4U8C4</accession>
<dbReference type="InterPro" id="IPR008915">
    <property type="entry name" value="Peptidase_M50"/>
</dbReference>
<dbReference type="GO" id="GO:0006508">
    <property type="term" value="P:proteolysis"/>
    <property type="evidence" value="ECO:0007669"/>
    <property type="project" value="UniProtKB-KW"/>
</dbReference>
<dbReference type="EMBL" id="CP002361">
    <property type="protein sequence ID" value="ADR36605.1"/>
    <property type="molecule type" value="Genomic_DNA"/>
</dbReference>
<dbReference type="AlphaFoldDB" id="E4U8C4"/>
<proteinExistence type="inferred from homology"/>